<dbReference type="InterPro" id="IPR002403">
    <property type="entry name" value="Cyt_P450_E_grp-IV"/>
</dbReference>
<evidence type="ECO:0000256" key="1">
    <source>
        <dbReference type="ARBA" id="ARBA00001971"/>
    </source>
</evidence>
<evidence type="ECO:0000256" key="2">
    <source>
        <dbReference type="ARBA" id="ARBA00003690"/>
    </source>
</evidence>
<dbReference type="Gene3D" id="1.10.630.10">
    <property type="entry name" value="Cytochrome P450"/>
    <property type="match status" value="1"/>
</dbReference>
<dbReference type="EMBL" id="JAPWTJ010001578">
    <property type="protein sequence ID" value="KAJ8970782.1"/>
    <property type="molecule type" value="Genomic_DNA"/>
</dbReference>
<protein>
    <recommendedName>
        <fullName evidence="14">Cytochrome P450</fullName>
    </recommendedName>
</protein>
<dbReference type="PROSITE" id="PS00086">
    <property type="entry name" value="CYTOCHROME_P450"/>
    <property type="match status" value="1"/>
</dbReference>
<comment type="subcellular location">
    <subcellularLocation>
        <location evidence="4">Endoplasmic reticulum membrane</location>
        <topology evidence="4">Peripheral membrane protein</topology>
    </subcellularLocation>
    <subcellularLocation>
        <location evidence="3">Microsome membrane</location>
        <topology evidence="3">Peripheral membrane protein</topology>
    </subcellularLocation>
</comment>
<keyword evidence="6 11" id="KW-0349">Heme</keyword>
<feature type="non-terminal residue" evidence="12">
    <location>
        <position position="1"/>
    </location>
</feature>
<dbReference type="Pfam" id="PF00067">
    <property type="entry name" value="p450"/>
    <property type="match status" value="1"/>
</dbReference>
<gene>
    <name evidence="12" type="ORF">NQ317_003496</name>
</gene>
<reference evidence="12" key="1">
    <citation type="journal article" date="2023" name="Insect Mol. Biol.">
        <title>Genome sequencing provides insights into the evolution of gene families encoding plant cell wall-degrading enzymes in longhorned beetles.</title>
        <authorList>
            <person name="Shin N.R."/>
            <person name="Okamura Y."/>
            <person name="Kirsch R."/>
            <person name="Pauchet Y."/>
        </authorList>
    </citation>
    <scope>NUCLEOTIDE SEQUENCE</scope>
    <source>
        <strain evidence="12">MMC_N1</strain>
    </source>
</reference>
<evidence type="ECO:0000256" key="11">
    <source>
        <dbReference type="RuleBase" id="RU000461"/>
    </source>
</evidence>
<dbReference type="PANTHER" id="PTHR24279:SF120">
    <property type="entry name" value="CYTOCHROME P450"/>
    <property type="match status" value="1"/>
</dbReference>
<evidence type="ECO:0000256" key="3">
    <source>
        <dbReference type="ARBA" id="ARBA00004174"/>
    </source>
</evidence>
<organism evidence="12 13">
    <name type="scientific">Molorchus minor</name>
    <dbReference type="NCBI Taxonomy" id="1323400"/>
    <lineage>
        <taxon>Eukaryota</taxon>
        <taxon>Metazoa</taxon>
        <taxon>Ecdysozoa</taxon>
        <taxon>Arthropoda</taxon>
        <taxon>Hexapoda</taxon>
        <taxon>Insecta</taxon>
        <taxon>Pterygota</taxon>
        <taxon>Neoptera</taxon>
        <taxon>Endopterygota</taxon>
        <taxon>Coleoptera</taxon>
        <taxon>Polyphaga</taxon>
        <taxon>Cucujiformia</taxon>
        <taxon>Chrysomeloidea</taxon>
        <taxon>Cerambycidae</taxon>
        <taxon>Lamiinae</taxon>
        <taxon>Monochamini</taxon>
        <taxon>Molorchus</taxon>
    </lineage>
</organism>
<proteinExistence type="inferred from homology"/>
<feature type="non-terminal residue" evidence="12">
    <location>
        <position position="510"/>
    </location>
</feature>
<evidence type="ECO:0000256" key="6">
    <source>
        <dbReference type="ARBA" id="ARBA00022617"/>
    </source>
</evidence>
<evidence type="ECO:0008006" key="14">
    <source>
        <dbReference type="Google" id="ProtNLM"/>
    </source>
</evidence>
<evidence type="ECO:0000313" key="13">
    <source>
        <dbReference type="Proteomes" id="UP001162164"/>
    </source>
</evidence>
<sequence>TKTEKPVELQTSQLISPTLQTSTSVADSRSVTFDDIPGPYTLRYISKFWSTIPIVGTEVTVSIVQYLLSGGKFFGGILSWGGNRNFFKKFFDQYGPVVRLHGPFGSDVVLLNRPEHASAIFQNEGPYPVRSCLDSVEKYRSQCRRYSQPGPFLMYGPEWGKLRKAIEQPLHLAVSQQFKDIEQICEEFNQRIYVIRNKQEEMPDNFKNEIYKWCLECLCSITLNRKLGFLDSCGLSSTSDPGTLLEGLTGATQAIRKLEYGFHLWKFMETPAWKSLVKNCDLIDGVINKYIERAISSLREKKDKPLPENMSLLEVLLLRENFVADDALTLILDMFLIGVNATAHTIRLYEEIKSLGDNISQDSIKKLKYLNVCIKETLRLDPPIPILNRRLTSDVIVHHYLIPKGTYILFATHLNSLREEYFEDAQKFKPERWLSNELGGFGNEFQAFATLPFGHGAKACLAKEMVEMQLALLLIQVIKTFRIEYNYGDIQSSNELLSTPTKPLKFRFIN</sequence>
<keyword evidence="7 11" id="KW-0479">Metal-binding</keyword>
<dbReference type="InterPro" id="IPR036396">
    <property type="entry name" value="Cyt_P450_sf"/>
</dbReference>
<dbReference type="PANTHER" id="PTHR24279">
    <property type="entry name" value="CYTOCHROME P450"/>
    <property type="match status" value="1"/>
</dbReference>
<keyword evidence="9 11" id="KW-0408">Iron</keyword>
<dbReference type="SUPFAM" id="SSF48264">
    <property type="entry name" value="Cytochrome P450"/>
    <property type="match status" value="1"/>
</dbReference>
<evidence type="ECO:0000256" key="9">
    <source>
        <dbReference type="ARBA" id="ARBA00023004"/>
    </source>
</evidence>
<comment type="caution">
    <text evidence="12">The sequence shown here is derived from an EMBL/GenBank/DDBJ whole genome shotgun (WGS) entry which is preliminary data.</text>
</comment>
<keyword evidence="8 11" id="KW-0560">Oxidoreductase</keyword>
<evidence type="ECO:0000256" key="5">
    <source>
        <dbReference type="ARBA" id="ARBA00010617"/>
    </source>
</evidence>
<comment type="cofactor">
    <cofactor evidence="1">
        <name>heme</name>
        <dbReference type="ChEBI" id="CHEBI:30413"/>
    </cofactor>
</comment>
<dbReference type="InterPro" id="IPR017972">
    <property type="entry name" value="Cyt_P450_CS"/>
</dbReference>
<dbReference type="InterPro" id="IPR001128">
    <property type="entry name" value="Cyt_P450"/>
</dbReference>
<evidence type="ECO:0000256" key="7">
    <source>
        <dbReference type="ARBA" id="ARBA00022723"/>
    </source>
</evidence>
<evidence type="ECO:0000256" key="10">
    <source>
        <dbReference type="ARBA" id="ARBA00023033"/>
    </source>
</evidence>
<dbReference type="Proteomes" id="UP001162164">
    <property type="component" value="Unassembled WGS sequence"/>
</dbReference>
<name>A0ABQ9J0S3_9CUCU</name>
<evidence type="ECO:0000313" key="12">
    <source>
        <dbReference type="EMBL" id="KAJ8970782.1"/>
    </source>
</evidence>
<evidence type="ECO:0000256" key="4">
    <source>
        <dbReference type="ARBA" id="ARBA00004406"/>
    </source>
</evidence>
<dbReference type="InterPro" id="IPR050479">
    <property type="entry name" value="CYP11_CYP27_families"/>
</dbReference>
<accession>A0ABQ9J0S3</accession>
<dbReference type="CDD" id="cd11054">
    <property type="entry name" value="CYP24A1-like"/>
    <property type="match status" value="1"/>
</dbReference>
<dbReference type="PRINTS" id="PR00465">
    <property type="entry name" value="EP450IV"/>
</dbReference>
<comment type="similarity">
    <text evidence="5 11">Belongs to the cytochrome P450 family.</text>
</comment>
<comment type="function">
    <text evidence="2">May be involved in the metabolism of insect hormones and in the breakdown of synthetic insecticides.</text>
</comment>
<keyword evidence="13" id="KW-1185">Reference proteome</keyword>
<keyword evidence="10 11" id="KW-0503">Monooxygenase</keyword>
<evidence type="ECO:0000256" key="8">
    <source>
        <dbReference type="ARBA" id="ARBA00023002"/>
    </source>
</evidence>